<dbReference type="RefSeq" id="XP_024573774.1">
    <property type="nucleotide sequence ID" value="XM_024722727.1"/>
</dbReference>
<dbReference type="Pfam" id="PF01841">
    <property type="entry name" value="Transglut_core"/>
    <property type="match status" value="1"/>
</dbReference>
<proteinExistence type="inferred from homology"/>
<feature type="domain" description="MABP" evidence="4">
    <location>
        <begin position="160"/>
        <end position="317"/>
    </location>
</feature>
<dbReference type="EMBL" id="CCYD01000286">
    <property type="protein sequence ID" value="CEG37405.1"/>
    <property type="molecule type" value="Genomic_DNA"/>
</dbReference>
<evidence type="ECO:0000313" key="5">
    <source>
        <dbReference type="EMBL" id="CEG37405.1"/>
    </source>
</evidence>
<organism evidence="5 6">
    <name type="scientific">Plasmopara halstedii</name>
    <name type="common">Downy mildew of sunflower</name>
    <dbReference type="NCBI Taxonomy" id="4781"/>
    <lineage>
        <taxon>Eukaryota</taxon>
        <taxon>Sar</taxon>
        <taxon>Stramenopiles</taxon>
        <taxon>Oomycota</taxon>
        <taxon>Peronosporomycetes</taxon>
        <taxon>Peronosporales</taxon>
        <taxon>Peronosporaceae</taxon>
        <taxon>Plasmopara</taxon>
    </lineage>
</organism>
<dbReference type="PANTHER" id="PTHR12143:SF19">
    <property type="entry name" value="PEPTIDE-N(4)-(N-ACETYL-BETA-GLUCOSAMINYL)ASPARAGINE AMIDASE"/>
    <property type="match status" value="1"/>
</dbReference>
<dbReference type="OrthoDB" id="409136at2759"/>
<protein>
    <submittedName>
        <fullName evidence="5">Peptide:N-glycanase</fullName>
    </submittedName>
</protein>
<dbReference type="InterPro" id="IPR018997">
    <property type="entry name" value="PUB_domain"/>
</dbReference>
<dbReference type="SMART" id="SM00580">
    <property type="entry name" value="PUG"/>
    <property type="match status" value="1"/>
</dbReference>
<dbReference type="Gene3D" id="1.20.58.2190">
    <property type="match status" value="1"/>
</dbReference>
<dbReference type="InterPro" id="IPR001229">
    <property type="entry name" value="Jacalin-like_lectin_dom"/>
</dbReference>
<dbReference type="PANTHER" id="PTHR12143">
    <property type="entry name" value="PEPTIDE N-GLYCANASE PNGASE -RELATED"/>
    <property type="match status" value="1"/>
</dbReference>
<dbReference type="OMA" id="FEMDIAP"/>
<accession>A0A0P1AAS6</accession>
<dbReference type="Proteomes" id="UP000054928">
    <property type="component" value="Unassembled WGS sequence"/>
</dbReference>
<dbReference type="Gene3D" id="3.10.620.30">
    <property type="match status" value="1"/>
</dbReference>
<dbReference type="SUPFAM" id="SSF51101">
    <property type="entry name" value="Mannose-binding lectins"/>
    <property type="match status" value="1"/>
</dbReference>
<evidence type="ECO:0000256" key="3">
    <source>
        <dbReference type="ARBA" id="ARBA00022833"/>
    </source>
</evidence>
<evidence type="ECO:0000313" key="6">
    <source>
        <dbReference type="Proteomes" id="UP000054928"/>
    </source>
</evidence>
<dbReference type="PROSITE" id="PS51498">
    <property type="entry name" value="MABP"/>
    <property type="match status" value="1"/>
</dbReference>
<dbReference type="InterPro" id="IPR038765">
    <property type="entry name" value="Papain-like_cys_pep_sf"/>
</dbReference>
<reference evidence="6" key="1">
    <citation type="submission" date="2014-09" db="EMBL/GenBank/DDBJ databases">
        <authorList>
            <person name="Sharma Rahul"/>
            <person name="Thines Marco"/>
        </authorList>
    </citation>
    <scope>NUCLEOTIDE SEQUENCE [LARGE SCALE GENOMIC DNA]</scope>
</reference>
<dbReference type="CDD" id="cd09212">
    <property type="entry name" value="PUB"/>
    <property type="match status" value="1"/>
</dbReference>
<dbReference type="Gene3D" id="2.100.10.30">
    <property type="entry name" value="Jacalin-like lectin domain"/>
    <property type="match status" value="1"/>
</dbReference>
<dbReference type="InterPro" id="IPR023341">
    <property type="entry name" value="MABP"/>
</dbReference>
<dbReference type="GO" id="GO:0000224">
    <property type="term" value="F:peptide-N4-(N-acetyl-beta-glucosaminyl)asparagine amidase activity"/>
    <property type="evidence" value="ECO:0007669"/>
    <property type="project" value="TreeGrafter"/>
</dbReference>
<dbReference type="GO" id="GO:0005634">
    <property type="term" value="C:nucleus"/>
    <property type="evidence" value="ECO:0007669"/>
    <property type="project" value="TreeGrafter"/>
</dbReference>
<dbReference type="Pfam" id="PF09409">
    <property type="entry name" value="PUB"/>
    <property type="match status" value="1"/>
</dbReference>
<keyword evidence="2" id="KW-0479">Metal-binding</keyword>
<dbReference type="SUPFAM" id="SSF143503">
    <property type="entry name" value="PUG domain-like"/>
    <property type="match status" value="1"/>
</dbReference>
<dbReference type="SMART" id="SM00460">
    <property type="entry name" value="TGc"/>
    <property type="match status" value="1"/>
</dbReference>
<dbReference type="InterPro" id="IPR050883">
    <property type="entry name" value="PNGase"/>
</dbReference>
<dbReference type="GeneID" id="36400054"/>
<keyword evidence="6" id="KW-1185">Reference proteome</keyword>
<dbReference type="InterPro" id="IPR036339">
    <property type="entry name" value="PUB-like_dom_sf"/>
</dbReference>
<evidence type="ECO:0000256" key="1">
    <source>
        <dbReference type="ARBA" id="ARBA00009390"/>
    </source>
</evidence>
<dbReference type="Pfam" id="PF01419">
    <property type="entry name" value="Jacalin"/>
    <property type="match status" value="1"/>
</dbReference>
<name>A0A0P1AAS6_PLAHL</name>
<dbReference type="SUPFAM" id="SSF54001">
    <property type="entry name" value="Cysteine proteinases"/>
    <property type="match status" value="1"/>
</dbReference>
<dbReference type="Gene3D" id="2.20.25.10">
    <property type="match status" value="1"/>
</dbReference>
<dbReference type="GO" id="GO:0005829">
    <property type="term" value="C:cytosol"/>
    <property type="evidence" value="ECO:0007669"/>
    <property type="project" value="TreeGrafter"/>
</dbReference>
<sequence length="1318" mass="147346">METAATIDVVVVYQLQEYYVSAQTSSNRKELLVDLLQCQLLSLVGVLPNEQILFSSSGEILYSHNKTQVATIAVSTISRPRFFLSARSNPTLALASDWRQICTKCTFGDAAVVQPAYRKIVPDGGDPLVTLICESCARTCTTEFQPVSPLELASSKSFISKFISDLVIVSGDIDVGAPPGYTKLSVALNHSASGDYVYLCLKRGGPRALTQIHVLLEEMQSAKSSAEFIVKGTEEVIVTDYDTGYGSHDTAGTRFHIGYDTVQVSGNMEDVETLAITEITVIVGEQVGPPGFIKITRNLNKGILGSVPVHLWYRVSPLGGFVCDSSREHNKFGECLFATRHLKYLDSVIDVMNKGLSSAQKTLAAERLRVDANAIDIHYRQHQPGMLKRLQSGLERAQSYENKHMQEEALKRIPVDNLHERAQANPSPMASYRDELIKQLLHWFKHDFFTWMNEPSCSACNNEKTRLLRMDGPSTAEEIAGQASRVEVYTCPACGALTRFPRYNDPIKLLDTRTGRCGEWANCFTLCCRAMGYEARYVLDVTDHVWTEIYSDHLKRWLHCDSCEEQLDCPLTYEVGWGKKLSYIFSFGHDEVADTARRYTQNWADMRTRRQDVSETWLQMTINQMNNELRKRQTPERVAILTMRAESELKELLCTRSAQKSEIMGRVSGSAEWKNQRNEDGKGEAKFAKATTTSKSVKNISPGLQASNILQQICKNLVIGCQSTKCFNPFCFTGRTRTNSAQVSSDVNERAVQAIQVINGLNHFHPESLVSMQCSNRSIELRNFLWKRHPLLYLSLQDLPSRDDKMPLIDISGNNNHVYNSQHCALRKPFRIPYSGEITNTDTEAKSRREDRAFGMQLHGGKFLEISKLTVPRDIGYVMSFLVRIDQNESLTVQQSDIESVLKVLINASKPADSVEFCVGWKRADRKFVYELVVNETRTKSSVSDALLLSFGQYAHVAVGRDKSSIAVNINGVEVLGTAKEYQENEQVWCLQGPAKIHSSVNVVISHVAVIPTNAFEDLTSFCTEMKKYFVSAPPLVGFGPDGKVSDKRCSEVAAEAQSGYRVAQVLLWGHEFLDGIQFVYEKTLAPGDTNVSSAQSTSLHGALMGNEIAKRQSSQPSVTLHLLQDEVVTRLSGRKGHWIDSITLETNFGRTISCGGKGGGEFTVSVPAHTEIRSISCKAGNHLTDLCVFVLESTFIKDIEDQVVQQLQDIFSSCETLLRSNAIAAALRYLENIARQPEEPKFQRIRASNKYFAGSIGALGDEIARSFISWCGFEETVDQSEKFYIFRPRQPNGDILPPQLTGEAYKRLHFLNFLKNQ</sequence>
<evidence type="ECO:0000259" key="4">
    <source>
        <dbReference type="PROSITE" id="PS51498"/>
    </source>
</evidence>
<dbReference type="Gene3D" id="2.100.10.50">
    <property type="match status" value="1"/>
</dbReference>
<keyword evidence="3" id="KW-0862">Zinc</keyword>
<dbReference type="InterPro" id="IPR002931">
    <property type="entry name" value="Transglutaminase-like"/>
</dbReference>
<dbReference type="GO" id="GO:0046872">
    <property type="term" value="F:metal ion binding"/>
    <property type="evidence" value="ECO:0007669"/>
    <property type="project" value="UniProtKB-KW"/>
</dbReference>
<dbReference type="InterPro" id="IPR036404">
    <property type="entry name" value="Jacalin-like_lectin_dom_sf"/>
</dbReference>
<dbReference type="STRING" id="4781.A0A0P1AAS6"/>
<evidence type="ECO:0000256" key="2">
    <source>
        <dbReference type="ARBA" id="ARBA00022723"/>
    </source>
</evidence>
<dbReference type="GO" id="GO:0006516">
    <property type="term" value="P:glycoprotein catabolic process"/>
    <property type="evidence" value="ECO:0007669"/>
    <property type="project" value="TreeGrafter"/>
</dbReference>
<comment type="similarity">
    <text evidence="1">Belongs to the transglutaminase-like superfamily. PNGase family.</text>
</comment>